<evidence type="ECO:0000313" key="1">
    <source>
        <dbReference type="EMBL" id="KEF36185.1"/>
    </source>
</evidence>
<evidence type="ECO:0000313" key="2">
    <source>
        <dbReference type="Proteomes" id="UP000027936"/>
    </source>
</evidence>
<gene>
    <name evidence="1" type="ORF">M670_04638</name>
</gene>
<reference evidence="1 2" key="1">
    <citation type="submission" date="2014-04" db="EMBL/GenBank/DDBJ databases">
        <title>Draft genome sequence of Bacillus azotoformans MEV2011, a (co-) denitrifying strain unable to grow in the presence of oxygen.</title>
        <authorList>
            <person name="Nielsen M."/>
            <person name="Schreiber L."/>
            <person name="Finster K."/>
            <person name="Schramm A."/>
        </authorList>
    </citation>
    <scope>NUCLEOTIDE SEQUENCE [LARGE SCALE GENOMIC DNA]</scope>
    <source>
        <strain evidence="1 2">MEV2011</strain>
    </source>
</reference>
<dbReference type="PATRIC" id="fig|1348973.3.peg.4507"/>
<sequence>MGAIEREGYVFHVEYSQIAKTAAIHVTKKGQFVRELTFPFAGIEPTQEQIENKIEEYLGIPTINEAPESTC</sequence>
<proteinExistence type="predicted"/>
<dbReference type="InterPro" id="IPR035314">
    <property type="entry name" value="DUF5370"/>
</dbReference>
<accession>A0A072NSJ6</accession>
<dbReference type="Proteomes" id="UP000027936">
    <property type="component" value="Unassembled WGS sequence"/>
</dbReference>
<dbReference type="AlphaFoldDB" id="A0A072NSJ6"/>
<comment type="caution">
    <text evidence="1">The sequence shown here is derived from an EMBL/GenBank/DDBJ whole genome shotgun (WGS) entry which is preliminary data.</text>
</comment>
<dbReference type="EMBL" id="JJRY01000033">
    <property type="protein sequence ID" value="KEF36185.1"/>
    <property type="molecule type" value="Genomic_DNA"/>
</dbReference>
<protein>
    <submittedName>
        <fullName evidence="1">Uncharacterized protein</fullName>
    </submittedName>
</protein>
<organism evidence="1 2">
    <name type="scientific">Schinkia azotoformans MEV2011</name>
    <dbReference type="NCBI Taxonomy" id="1348973"/>
    <lineage>
        <taxon>Bacteria</taxon>
        <taxon>Bacillati</taxon>
        <taxon>Bacillota</taxon>
        <taxon>Bacilli</taxon>
        <taxon>Bacillales</taxon>
        <taxon>Bacillaceae</taxon>
        <taxon>Calidifontibacillus/Schinkia group</taxon>
        <taxon>Schinkia</taxon>
    </lineage>
</organism>
<dbReference type="OrthoDB" id="2971825at2"/>
<dbReference type="RefSeq" id="WP_035198724.1">
    <property type="nucleotide sequence ID" value="NZ_JJRY01000033.1"/>
</dbReference>
<name>A0A072NSJ6_SCHAZ</name>
<dbReference type="Pfam" id="PF17340">
    <property type="entry name" value="DUF5370"/>
    <property type="match status" value="1"/>
</dbReference>